<reference evidence="3 4" key="1">
    <citation type="submission" date="2024-10" db="EMBL/GenBank/DDBJ databases">
        <title>Updated reference genomes for cyclostephanoid diatoms.</title>
        <authorList>
            <person name="Roberts W.R."/>
            <person name="Alverson A.J."/>
        </authorList>
    </citation>
    <scope>NUCLEOTIDE SEQUENCE [LARGE SCALE GENOMIC DNA]</scope>
    <source>
        <strain evidence="3 4">AJA010-31</strain>
    </source>
</reference>
<proteinExistence type="inferred from homology"/>
<evidence type="ECO:0000256" key="2">
    <source>
        <dbReference type="SAM" id="MobiDB-lite"/>
    </source>
</evidence>
<feature type="compositionally biased region" description="Basic and acidic residues" evidence="2">
    <location>
        <begin position="123"/>
        <end position="132"/>
    </location>
</feature>
<name>A0ABD3MT77_9STRA</name>
<dbReference type="PANTHER" id="PTHR11102:SF147">
    <property type="entry name" value="SEL1L ADAPTOR SUBUNIT OF ERAD E3 UBIQUITIN LIGASE"/>
    <property type="match status" value="1"/>
</dbReference>
<dbReference type="EMBL" id="JALLPJ020001402">
    <property type="protein sequence ID" value="KAL3765442.1"/>
    <property type="molecule type" value="Genomic_DNA"/>
</dbReference>
<feature type="region of interest" description="Disordered" evidence="2">
    <location>
        <begin position="24"/>
        <end position="53"/>
    </location>
</feature>
<sequence length="1169" mass="129847">MLSRIFSSCPFNFIYQFNSNCKNRVSKSHPNKKQSTQTSASTANPLSSQSTPITLLDEETSSAFQKIATRQNKYAELNNPTMGKYRSFSRELDEFPSIHSDYVKSKSNDGTTSTTTPTVAEGKSYKRQDNHHSAITHNTKSVHTAADAHFAKALRMLSSPFDKLENGGNALPPKLYTGNYRQDVRGEKFVRMNWLERRWKRRVTPSSSSNNNGENHRKNALPSVLHYGYLPDWYLRTIDRIENWYHDAVANLYDVLGAEFDGIEESSSGNTNSEQGESIPNNRGRNEEDLFSWSDTRVGSQLIRMYEKIVGLWTRHPRSEYSTNEGGSTTNNNNDEIMSTEDHMAMEGLYHLEKAAELGHAEAQRMVANSLASGILPLSDHSLIQRYAKWKHIHSGQKQSNSTALLANSALLVPDDFSSGGEQLSRAIVLWHMSAMDGNVESAMALGFRHLYSATGGTTRPADTSDEHISPGYSATNGGATDIHGTTASSHYGVLGTCPTAMAYYEAAANGVMDELESSPTKGKVPPPLDEHRLAQIHMRGGASVALEQHNKPDEIEEALQYYRMLASRNRSPEPDLTAAFTIANFYHLGLRGVKQDLRLALKYYEICGDYNHWEGGGLAGLFHVWGIGMRPEERDLGKALSYFQQGTPGGIEGCLNRMKQVGEGCKKKAKDKDEEVHDCDRHSANGMGLISLLGIDGLVDRSVAIARKWFEIAKELGDSDGQFNYAMLRLGWMVTETYGGASAVSVEPNAPYFDHGNPANTPQQLNYLVYRRHKSTPDDTSGPSVSDFNIAIAELSRAASKGHIQAKHKLAMLYATGAEVHKKNGKPTIALKQSCMQALQYYKSITDSGHTVSMRNRAAWKQYNNGDIESALRNYLATAEAGSVAGQMNAAFLLEQGYCLGMATDACTRARYVHLMMSSCFMNYLYSSTFLISIRLWRVAARQGSLEACLRVGDFYYYGRMKKQSPVLLGDADADQLHEPTAAHQKIYDGKALYFAPGPYRWARYLLYPEEALSIVTSWLSHTLQTLPNRIAAKSAPSQEEAAEEQPTDSTCSPEDDFSGTCSEAIDDSQGDGDSISEEDREHMAIAAQYYRKAAEDHKSARANFNLGFMYEWGLGLHQDFPLAKRHYDLAREEADLAASLALFAMGIHEKALKGWMYFSAKYLSSSK</sequence>
<gene>
    <name evidence="3" type="ORF">ACHAWO_011524</name>
</gene>
<feature type="region of interest" description="Disordered" evidence="2">
    <location>
        <begin position="1034"/>
        <end position="1079"/>
    </location>
</feature>
<feature type="compositionally biased region" description="Polar residues" evidence="2">
    <location>
        <begin position="33"/>
        <end position="53"/>
    </location>
</feature>
<protein>
    <submittedName>
        <fullName evidence="3">Uncharacterized protein</fullName>
    </submittedName>
</protein>
<accession>A0ABD3MT77</accession>
<comment type="caution">
    <text evidence="3">The sequence shown here is derived from an EMBL/GenBank/DDBJ whole genome shotgun (WGS) entry which is preliminary data.</text>
</comment>
<dbReference type="PANTHER" id="PTHR11102">
    <property type="entry name" value="SEL-1-LIKE PROTEIN"/>
    <property type="match status" value="1"/>
</dbReference>
<dbReference type="AlphaFoldDB" id="A0ABD3MT77"/>
<feature type="compositionally biased region" description="Polar residues" evidence="2">
    <location>
        <begin position="265"/>
        <end position="283"/>
    </location>
</feature>
<dbReference type="SMART" id="SM00671">
    <property type="entry name" value="SEL1"/>
    <property type="match status" value="4"/>
</dbReference>
<dbReference type="Pfam" id="PF08238">
    <property type="entry name" value="Sel1"/>
    <property type="match status" value="7"/>
</dbReference>
<evidence type="ECO:0000313" key="4">
    <source>
        <dbReference type="Proteomes" id="UP001530400"/>
    </source>
</evidence>
<dbReference type="InterPro" id="IPR050767">
    <property type="entry name" value="Sel1_AlgK"/>
</dbReference>
<evidence type="ECO:0000256" key="1">
    <source>
        <dbReference type="ARBA" id="ARBA00038101"/>
    </source>
</evidence>
<evidence type="ECO:0000313" key="3">
    <source>
        <dbReference type="EMBL" id="KAL3765442.1"/>
    </source>
</evidence>
<organism evidence="3 4">
    <name type="scientific">Cyclotella atomus</name>
    <dbReference type="NCBI Taxonomy" id="382360"/>
    <lineage>
        <taxon>Eukaryota</taxon>
        <taxon>Sar</taxon>
        <taxon>Stramenopiles</taxon>
        <taxon>Ochrophyta</taxon>
        <taxon>Bacillariophyta</taxon>
        <taxon>Coscinodiscophyceae</taxon>
        <taxon>Thalassiosirophycidae</taxon>
        <taxon>Stephanodiscales</taxon>
        <taxon>Stephanodiscaceae</taxon>
        <taxon>Cyclotella</taxon>
    </lineage>
</organism>
<keyword evidence="4" id="KW-1185">Reference proteome</keyword>
<comment type="similarity">
    <text evidence="1">Belongs to the sel-1 family.</text>
</comment>
<feature type="region of interest" description="Disordered" evidence="2">
    <location>
        <begin position="264"/>
        <end position="287"/>
    </location>
</feature>
<dbReference type="InterPro" id="IPR011990">
    <property type="entry name" value="TPR-like_helical_dom_sf"/>
</dbReference>
<dbReference type="InterPro" id="IPR006597">
    <property type="entry name" value="Sel1-like"/>
</dbReference>
<dbReference type="Gene3D" id="1.25.40.10">
    <property type="entry name" value="Tetratricopeptide repeat domain"/>
    <property type="match status" value="2"/>
</dbReference>
<feature type="region of interest" description="Disordered" evidence="2">
    <location>
        <begin position="104"/>
        <end position="136"/>
    </location>
</feature>
<dbReference type="SUPFAM" id="SSF81901">
    <property type="entry name" value="HCP-like"/>
    <property type="match status" value="3"/>
</dbReference>
<feature type="compositionally biased region" description="Acidic residues" evidence="2">
    <location>
        <begin position="1066"/>
        <end position="1078"/>
    </location>
</feature>
<dbReference type="Proteomes" id="UP001530400">
    <property type="component" value="Unassembled WGS sequence"/>
</dbReference>